<keyword evidence="2" id="KW-1185">Reference proteome</keyword>
<dbReference type="WBParaSite" id="HPLM_0000499601-mRNA-1">
    <property type="protein sequence ID" value="HPLM_0000499601-mRNA-1"/>
    <property type="gene ID" value="HPLM_0000499601"/>
</dbReference>
<name>A0A0N4W4Z6_HAEPC</name>
<proteinExistence type="predicted"/>
<reference evidence="1 2" key="2">
    <citation type="submission" date="2018-11" db="EMBL/GenBank/DDBJ databases">
        <authorList>
            <consortium name="Pathogen Informatics"/>
        </authorList>
    </citation>
    <scope>NUCLEOTIDE SEQUENCE [LARGE SCALE GENOMIC DNA]</scope>
    <source>
        <strain evidence="1 2">MHpl1</strain>
    </source>
</reference>
<sequence>MLIFGVQAPLAEGLNGILKTLNMHYRAIRYDTRWAKRALGYLKSSNSLNANMVIKGKQIARGEVLAEGWLFCFANTFARARFTYGCNGVINKKKGDREFGSFIIIGLLEWSYEWAEKALEYLKSPDSVKADLVIKGKQSFPADDTQLLWQKLLAFLEPRFDKKEKALERLPEGTIYGCNGFIDRKGNKDFISAACLYKKP</sequence>
<evidence type="ECO:0000313" key="1">
    <source>
        <dbReference type="EMBL" id="VDO24541.1"/>
    </source>
</evidence>
<gene>
    <name evidence="1" type="ORF">HPLM_LOCUS4988</name>
</gene>
<dbReference type="EMBL" id="UZAF01016274">
    <property type="protein sequence ID" value="VDO24541.1"/>
    <property type="molecule type" value="Genomic_DNA"/>
</dbReference>
<reference evidence="3" key="1">
    <citation type="submission" date="2017-02" db="UniProtKB">
        <authorList>
            <consortium name="WormBaseParasite"/>
        </authorList>
    </citation>
    <scope>IDENTIFICATION</scope>
</reference>
<organism evidence="3">
    <name type="scientific">Haemonchus placei</name>
    <name type="common">Barber's pole worm</name>
    <dbReference type="NCBI Taxonomy" id="6290"/>
    <lineage>
        <taxon>Eukaryota</taxon>
        <taxon>Metazoa</taxon>
        <taxon>Ecdysozoa</taxon>
        <taxon>Nematoda</taxon>
        <taxon>Chromadorea</taxon>
        <taxon>Rhabditida</taxon>
        <taxon>Rhabditina</taxon>
        <taxon>Rhabditomorpha</taxon>
        <taxon>Strongyloidea</taxon>
        <taxon>Trichostrongylidae</taxon>
        <taxon>Haemonchus</taxon>
    </lineage>
</organism>
<evidence type="ECO:0000313" key="3">
    <source>
        <dbReference type="WBParaSite" id="HPLM_0000499601-mRNA-1"/>
    </source>
</evidence>
<dbReference type="Proteomes" id="UP000268014">
    <property type="component" value="Unassembled WGS sequence"/>
</dbReference>
<protein>
    <submittedName>
        <fullName evidence="3">SCP domain-containing protein</fullName>
    </submittedName>
</protein>
<evidence type="ECO:0000313" key="2">
    <source>
        <dbReference type="Proteomes" id="UP000268014"/>
    </source>
</evidence>
<accession>A0A0N4W4Z6</accession>
<dbReference type="AlphaFoldDB" id="A0A0N4W4Z6"/>